<evidence type="ECO:0000256" key="4">
    <source>
        <dbReference type="PROSITE-ProRule" id="PRU01100"/>
    </source>
</evidence>
<keyword evidence="2 4" id="KW-0378">Hydrolase</keyword>
<proteinExistence type="inferred from homology"/>
<dbReference type="Gene3D" id="3.20.20.80">
    <property type="entry name" value="Glycosidases"/>
    <property type="match status" value="1"/>
</dbReference>
<keyword evidence="3 4" id="KW-0326">Glycosidase</keyword>
<dbReference type="Pfam" id="PF02156">
    <property type="entry name" value="Glyco_hydro_26"/>
    <property type="match status" value="1"/>
</dbReference>
<evidence type="ECO:0000313" key="7">
    <source>
        <dbReference type="Proteomes" id="UP000281708"/>
    </source>
</evidence>
<feature type="active site" description="Nucleophile" evidence="4">
    <location>
        <position position="307"/>
    </location>
</feature>
<evidence type="ECO:0000256" key="2">
    <source>
        <dbReference type="ARBA" id="ARBA00022801"/>
    </source>
</evidence>
<accession>A0A3L8NZS2</accession>
<dbReference type="InterPro" id="IPR000805">
    <property type="entry name" value="Glyco_hydro_26"/>
</dbReference>
<dbReference type="GO" id="GO:0016985">
    <property type="term" value="F:mannan endo-1,4-beta-mannosidase activity"/>
    <property type="evidence" value="ECO:0007669"/>
    <property type="project" value="InterPro"/>
</dbReference>
<organism evidence="6 7">
    <name type="scientific">Nocardioides mangrovicus</name>
    <dbReference type="NCBI Taxonomy" id="2478913"/>
    <lineage>
        <taxon>Bacteria</taxon>
        <taxon>Bacillati</taxon>
        <taxon>Actinomycetota</taxon>
        <taxon>Actinomycetes</taxon>
        <taxon>Propionibacteriales</taxon>
        <taxon>Nocardioidaceae</taxon>
        <taxon>Nocardioides</taxon>
    </lineage>
</organism>
<name>A0A3L8NZS2_9ACTN</name>
<dbReference type="SUPFAM" id="SSF51445">
    <property type="entry name" value="(Trans)glycosidases"/>
    <property type="match status" value="1"/>
</dbReference>
<dbReference type="PANTHER" id="PTHR40079:SF4">
    <property type="entry name" value="GH26 DOMAIN-CONTAINING PROTEIN-RELATED"/>
    <property type="match status" value="1"/>
</dbReference>
<feature type="active site" description="Proton donor" evidence="4">
    <location>
        <position position="190"/>
    </location>
</feature>
<reference evidence="6 7" key="1">
    <citation type="submission" date="2018-10" db="EMBL/GenBank/DDBJ databases">
        <title>Marmoricola sp. 4Q3S-7 whole genome shotgun sequence.</title>
        <authorList>
            <person name="Li F."/>
        </authorList>
    </citation>
    <scope>NUCLEOTIDE SEQUENCE [LARGE SCALE GENOMIC DNA]</scope>
    <source>
        <strain evidence="6 7">4Q3S-7</strain>
    </source>
</reference>
<comment type="caution">
    <text evidence="6">The sequence shown here is derived from an EMBL/GenBank/DDBJ whole genome shotgun (WGS) entry which is preliminary data.</text>
</comment>
<sequence length="374" mass="41977">MEMSGLRFLDGGRARVATRLSAMTTGALLMGLCAITAQGTADPQPAPRLAVSSALAASYATPSERTASRHSCGLGQKLVPKCHILQGALVQPADYAAPQDSFLSYEAMVGVHQNVLHYYHQNQELFPTPWELGLVNQPGSHRILFVSWKPEAGYSWADVAAGKDDAYLDREAAYLKATFHKKFFLALHHEPEEEVIETPGSGYTASDYSAMYRHVVDRLRAAGVDNAVMVMQYMGAQTYAVRPWFGALWPGDDYVDWIGFDPYQKPNQNGQSGGFRRLMNLRWGNAWPGEYRWAVRHHPGKPIMLAEWGIAEKPGVASWKGRFFRNVVRNLHRYPELKAMVYFNQDVSRVQSSRISLRGFKKLARNKAFRVRVP</sequence>
<protein>
    <recommendedName>
        <fullName evidence="5">GH26 domain-containing protein</fullName>
    </recommendedName>
</protein>
<dbReference type="GO" id="GO:0006080">
    <property type="term" value="P:substituted mannan metabolic process"/>
    <property type="evidence" value="ECO:0007669"/>
    <property type="project" value="InterPro"/>
</dbReference>
<evidence type="ECO:0000313" key="6">
    <source>
        <dbReference type="EMBL" id="RLV47608.1"/>
    </source>
</evidence>
<dbReference type="PROSITE" id="PS51764">
    <property type="entry name" value="GH26"/>
    <property type="match status" value="1"/>
</dbReference>
<evidence type="ECO:0000259" key="5">
    <source>
        <dbReference type="PROSITE" id="PS51764"/>
    </source>
</evidence>
<feature type="domain" description="GH26" evidence="5">
    <location>
        <begin position="65"/>
        <end position="373"/>
    </location>
</feature>
<dbReference type="AlphaFoldDB" id="A0A3L8NZS2"/>
<keyword evidence="7" id="KW-1185">Reference proteome</keyword>
<evidence type="ECO:0000256" key="3">
    <source>
        <dbReference type="ARBA" id="ARBA00023295"/>
    </source>
</evidence>
<dbReference type="EMBL" id="RDBE01000010">
    <property type="protein sequence ID" value="RLV47608.1"/>
    <property type="molecule type" value="Genomic_DNA"/>
</dbReference>
<dbReference type="InterPro" id="IPR022790">
    <property type="entry name" value="GH26_dom"/>
</dbReference>
<dbReference type="PANTHER" id="PTHR40079">
    <property type="entry name" value="MANNAN ENDO-1,4-BETA-MANNOSIDASE E-RELATED"/>
    <property type="match status" value="1"/>
</dbReference>
<comment type="similarity">
    <text evidence="1 4">Belongs to the glycosyl hydrolase 26 family.</text>
</comment>
<dbReference type="InterPro" id="IPR017853">
    <property type="entry name" value="GH"/>
</dbReference>
<evidence type="ECO:0000256" key="1">
    <source>
        <dbReference type="ARBA" id="ARBA00007754"/>
    </source>
</evidence>
<gene>
    <name evidence="6" type="ORF">D9V37_15705</name>
</gene>
<dbReference type="Proteomes" id="UP000281708">
    <property type="component" value="Unassembled WGS sequence"/>
</dbReference>